<feature type="domain" description="Flavoprotein" evidence="7">
    <location>
        <begin position="59"/>
        <end position="236"/>
    </location>
</feature>
<dbReference type="GO" id="GO:0015937">
    <property type="term" value="P:coenzyme A biosynthetic process"/>
    <property type="evidence" value="ECO:0007669"/>
    <property type="project" value="UniProtKB-KW"/>
</dbReference>
<comment type="similarity">
    <text evidence="1">Belongs to the PPC synthetase family.</text>
</comment>
<dbReference type="PANTHER" id="PTHR14359:SF6">
    <property type="entry name" value="PHOSPHOPANTOTHENOYLCYSTEINE DECARBOXYLASE"/>
    <property type="match status" value="1"/>
</dbReference>
<sequence>MIVFSGCLLWWKGGYLFLPEVLNEWLGFLAGLNLRSLVRLFKKNEKRKVKLMQEKKRQRILLGVSGGISAYKIPVLVRLLITNGFEVQILLTKKAKKFVSPVVLETLTGRTAITSLFSKSVLTKEDGWTKHIHISEWADMFVLAPATANTIAKMAHGFANDPVSLFFMAFGKAKPRLIVPAMDGEMFNSAFVQRNIEVLRSDGVCVLNPEFGELASGLVGLGRMPEPQTIFTEIQKKTSICGNKWKGKKVLVTAGATREKIDPVRFISNFSTGKMGYAFVSELLQHSVQKVILVTGKTNLKKPEAPNVLCIEVESAEEMYKAVSEHFSSVDVFISTAAVSDFKPKVIYEKKQKKTSMNDIVIELSPTIDILREMGLKKINQQVLVGFSLETEYNEQNAIKKMVEKNCDAFILNVLSRESGFETNTNKGTMIFKDGSRIILPLMTKRDMAAVILDHVLPLIVGNK</sequence>
<organism evidence="9 10">
    <name type="scientific">Potamilus streckersoni</name>
    <dbReference type="NCBI Taxonomy" id="2493646"/>
    <lineage>
        <taxon>Eukaryota</taxon>
        <taxon>Metazoa</taxon>
        <taxon>Spiralia</taxon>
        <taxon>Lophotrochozoa</taxon>
        <taxon>Mollusca</taxon>
        <taxon>Bivalvia</taxon>
        <taxon>Autobranchia</taxon>
        <taxon>Heteroconchia</taxon>
        <taxon>Palaeoheterodonta</taxon>
        <taxon>Unionida</taxon>
        <taxon>Unionoidea</taxon>
        <taxon>Unionidae</taxon>
        <taxon>Ambleminae</taxon>
        <taxon>Lampsilini</taxon>
        <taxon>Potamilus</taxon>
    </lineage>
</organism>
<dbReference type="GO" id="GO:0004632">
    <property type="term" value="F:phosphopantothenate--cysteine ligase activity"/>
    <property type="evidence" value="ECO:0007669"/>
    <property type="project" value="InterPro"/>
</dbReference>
<dbReference type="PANTHER" id="PTHR14359">
    <property type="entry name" value="HOMO-OLIGOMERIC FLAVIN CONTAINING CYS DECARBOXYLASE FAMILY"/>
    <property type="match status" value="1"/>
</dbReference>
<dbReference type="EMBL" id="JAEAOA010000085">
    <property type="protein sequence ID" value="KAK3604890.1"/>
    <property type="molecule type" value="Genomic_DNA"/>
</dbReference>
<accession>A0AAE0W980</accession>
<comment type="caution">
    <text evidence="9">The sequence shown here is derived from an EMBL/GenBank/DDBJ whole genome shotgun (WGS) entry which is preliminary data.</text>
</comment>
<dbReference type="InterPro" id="IPR036551">
    <property type="entry name" value="Flavin_trans-like"/>
</dbReference>
<evidence type="ECO:0000256" key="4">
    <source>
        <dbReference type="ARBA" id="ARBA00023239"/>
    </source>
</evidence>
<dbReference type="InterPro" id="IPR003382">
    <property type="entry name" value="Flavoprotein"/>
</dbReference>
<comment type="similarity">
    <text evidence="5">Belongs to the HFCD (homooligomeric flavin containing Cys decarboxylase) superfamily.</text>
</comment>
<dbReference type="InterPro" id="IPR035929">
    <property type="entry name" value="CoaB-like_sf"/>
</dbReference>
<dbReference type="SUPFAM" id="SSF102645">
    <property type="entry name" value="CoaB-like"/>
    <property type="match status" value="1"/>
</dbReference>
<dbReference type="Pfam" id="PF02441">
    <property type="entry name" value="Flavoprotein"/>
    <property type="match status" value="1"/>
</dbReference>
<evidence type="ECO:0000256" key="6">
    <source>
        <dbReference type="SAM" id="Phobius"/>
    </source>
</evidence>
<evidence type="ECO:0000259" key="7">
    <source>
        <dbReference type="Pfam" id="PF02441"/>
    </source>
</evidence>
<keyword evidence="6" id="KW-0472">Membrane</keyword>
<dbReference type="GO" id="GO:0004633">
    <property type="term" value="F:phosphopantothenoylcysteine decarboxylase activity"/>
    <property type="evidence" value="ECO:0007669"/>
    <property type="project" value="InterPro"/>
</dbReference>
<proteinExistence type="inferred from homology"/>
<evidence type="ECO:0000313" key="10">
    <source>
        <dbReference type="Proteomes" id="UP001195483"/>
    </source>
</evidence>
<dbReference type="InterPro" id="IPR007085">
    <property type="entry name" value="DNA/pantothenate-metab_flavo_C"/>
</dbReference>
<dbReference type="SUPFAM" id="SSF52507">
    <property type="entry name" value="Homo-oligomeric flavin-containing Cys decarboxylases, HFCD"/>
    <property type="match status" value="1"/>
</dbReference>
<dbReference type="HAMAP" id="MF_02225">
    <property type="entry name" value="CoaBC"/>
    <property type="match status" value="1"/>
</dbReference>
<dbReference type="Pfam" id="PF04127">
    <property type="entry name" value="DFP"/>
    <property type="match status" value="1"/>
</dbReference>
<dbReference type="GO" id="GO:0015941">
    <property type="term" value="P:pantothenate catabolic process"/>
    <property type="evidence" value="ECO:0007669"/>
    <property type="project" value="InterPro"/>
</dbReference>
<feature type="transmembrane region" description="Helical" evidence="6">
    <location>
        <begin position="25"/>
        <end position="41"/>
    </location>
</feature>
<keyword evidence="6" id="KW-0812">Transmembrane</keyword>
<dbReference type="InterPro" id="IPR005252">
    <property type="entry name" value="CoaBC"/>
</dbReference>
<gene>
    <name evidence="9" type="ORF">CHS0354_000553</name>
</gene>
<evidence type="ECO:0000256" key="3">
    <source>
        <dbReference type="ARBA" id="ARBA00022993"/>
    </source>
</evidence>
<evidence type="ECO:0000259" key="8">
    <source>
        <dbReference type="Pfam" id="PF04127"/>
    </source>
</evidence>
<dbReference type="Gene3D" id="3.40.50.10300">
    <property type="entry name" value="CoaB-like"/>
    <property type="match status" value="1"/>
</dbReference>
<dbReference type="NCBIfam" id="TIGR00521">
    <property type="entry name" value="coaBC_dfp"/>
    <property type="match status" value="1"/>
</dbReference>
<keyword evidence="6" id="KW-1133">Transmembrane helix</keyword>
<evidence type="ECO:0000256" key="1">
    <source>
        <dbReference type="ARBA" id="ARBA00005703"/>
    </source>
</evidence>
<feature type="domain" description="DNA/pantothenate metabolism flavoprotein C-terminal" evidence="8">
    <location>
        <begin position="245"/>
        <end position="457"/>
    </location>
</feature>
<reference evidence="9" key="3">
    <citation type="submission" date="2023-05" db="EMBL/GenBank/DDBJ databases">
        <authorList>
            <person name="Smith C.H."/>
        </authorList>
    </citation>
    <scope>NUCLEOTIDE SEQUENCE</scope>
    <source>
        <strain evidence="9">CHS0354</strain>
        <tissue evidence="9">Mantle</tissue>
    </source>
</reference>
<evidence type="ECO:0008006" key="11">
    <source>
        <dbReference type="Google" id="ProtNLM"/>
    </source>
</evidence>
<keyword evidence="3" id="KW-0173">Coenzyme A biosynthesis</keyword>
<protein>
    <recommendedName>
        <fullName evidence="11">Phosphopantothenoylcysteine decarboxylase</fullName>
    </recommendedName>
</protein>
<dbReference type="Gene3D" id="3.40.50.1950">
    <property type="entry name" value="Flavin prenyltransferase-like"/>
    <property type="match status" value="1"/>
</dbReference>
<dbReference type="Proteomes" id="UP001195483">
    <property type="component" value="Unassembled WGS sequence"/>
</dbReference>
<keyword evidence="2" id="KW-0210">Decarboxylase</keyword>
<evidence type="ECO:0000313" key="9">
    <source>
        <dbReference type="EMBL" id="KAK3604890.1"/>
    </source>
</evidence>
<dbReference type="GO" id="GO:0071513">
    <property type="term" value="C:phosphopantothenoylcysteine decarboxylase complex"/>
    <property type="evidence" value="ECO:0007669"/>
    <property type="project" value="TreeGrafter"/>
</dbReference>
<dbReference type="GO" id="GO:0010181">
    <property type="term" value="F:FMN binding"/>
    <property type="evidence" value="ECO:0007669"/>
    <property type="project" value="InterPro"/>
</dbReference>
<reference evidence="9" key="2">
    <citation type="journal article" date="2021" name="Genome Biol. Evol.">
        <title>Developing a high-quality reference genome for a parasitic bivalve with doubly uniparental inheritance (Bivalvia: Unionida).</title>
        <authorList>
            <person name="Smith C.H."/>
        </authorList>
    </citation>
    <scope>NUCLEOTIDE SEQUENCE</scope>
    <source>
        <strain evidence="9">CHS0354</strain>
        <tissue evidence="9">Mantle</tissue>
    </source>
</reference>
<name>A0AAE0W980_9BIVA</name>
<feature type="transmembrane region" description="Helical" evidence="6">
    <location>
        <begin position="61"/>
        <end position="81"/>
    </location>
</feature>
<reference evidence="9" key="1">
    <citation type="journal article" date="2021" name="Genome Biol. Evol.">
        <title>A High-Quality Reference Genome for a Parasitic Bivalve with Doubly Uniparental Inheritance (Bivalvia: Unionida).</title>
        <authorList>
            <person name="Smith C.H."/>
        </authorList>
    </citation>
    <scope>NUCLEOTIDE SEQUENCE</scope>
    <source>
        <strain evidence="9">CHS0354</strain>
    </source>
</reference>
<keyword evidence="4" id="KW-0456">Lyase</keyword>
<evidence type="ECO:0000256" key="2">
    <source>
        <dbReference type="ARBA" id="ARBA00022793"/>
    </source>
</evidence>
<keyword evidence="10" id="KW-1185">Reference proteome</keyword>
<dbReference type="AlphaFoldDB" id="A0AAE0W980"/>
<evidence type="ECO:0000256" key="5">
    <source>
        <dbReference type="ARBA" id="ARBA00038350"/>
    </source>
</evidence>